<dbReference type="PRINTS" id="PR00793">
    <property type="entry name" value="PROAMNOPTASE"/>
</dbReference>
<keyword evidence="7 8" id="KW-0378">Hydrolase</keyword>
<evidence type="ECO:0000313" key="12">
    <source>
        <dbReference type="EMBL" id="WNZ26445.1"/>
    </source>
</evidence>
<dbReference type="GO" id="GO:0006508">
    <property type="term" value="P:proteolysis"/>
    <property type="evidence" value="ECO:0007669"/>
    <property type="project" value="UniProtKB-KW"/>
</dbReference>
<dbReference type="Gene3D" id="3.40.50.1820">
    <property type="entry name" value="alpha/beta hydrolase"/>
    <property type="match status" value="1"/>
</dbReference>
<evidence type="ECO:0000256" key="6">
    <source>
        <dbReference type="ARBA" id="ARBA00022670"/>
    </source>
</evidence>
<comment type="similarity">
    <text evidence="3 8 10">Belongs to the peptidase S33 family.</text>
</comment>
<evidence type="ECO:0000256" key="3">
    <source>
        <dbReference type="ARBA" id="ARBA00010088"/>
    </source>
</evidence>
<organism evidence="12">
    <name type="scientific">Leptolyngbya sp. NK1-12</name>
    <dbReference type="NCBI Taxonomy" id="2547451"/>
    <lineage>
        <taxon>Bacteria</taxon>
        <taxon>Bacillati</taxon>
        <taxon>Cyanobacteriota</taxon>
        <taxon>Cyanophyceae</taxon>
        <taxon>Leptolyngbyales</taxon>
        <taxon>Leptolyngbyaceae</taxon>
        <taxon>Leptolyngbya group</taxon>
        <taxon>Leptolyngbya</taxon>
    </lineage>
</organism>
<dbReference type="InterPro" id="IPR029058">
    <property type="entry name" value="AB_hydrolase_fold"/>
</dbReference>
<dbReference type="PANTHER" id="PTHR43722:SF1">
    <property type="entry name" value="PROLINE IMINOPEPTIDASE"/>
    <property type="match status" value="1"/>
</dbReference>
<evidence type="ECO:0000256" key="9">
    <source>
        <dbReference type="PIRSR" id="PIRSR006431-1"/>
    </source>
</evidence>
<feature type="active site" description="Nucleophile" evidence="9">
    <location>
        <position position="110"/>
    </location>
</feature>
<keyword evidence="4 8" id="KW-0031">Aminopeptidase</keyword>
<evidence type="ECO:0000259" key="11">
    <source>
        <dbReference type="Pfam" id="PF00561"/>
    </source>
</evidence>
<keyword evidence="6 8" id="KW-0645">Protease</keyword>
<comment type="subcellular location">
    <subcellularLocation>
        <location evidence="2 8">Cytoplasm</location>
    </subcellularLocation>
</comment>
<dbReference type="GO" id="GO:0005737">
    <property type="term" value="C:cytoplasm"/>
    <property type="evidence" value="ECO:0007669"/>
    <property type="project" value="UniProtKB-SubCell"/>
</dbReference>
<proteinExistence type="inferred from homology"/>
<dbReference type="AlphaFoldDB" id="A0AA97AIA5"/>
<protein>
    <recommendedName>
        <fullName evidence="8 10">Proline iminopeptidase</fullName>
        <shortName evidence="8">PIP</shortName>
        <ecNumber evidence="8 10">3.4.11.5</ecNumber>
    </recommendedName>
    <alternativeName>
        <fullName evidence="8">Prolyl aminopeptidase</fullName>
    </alternativeName>
</protein>
<dbReference type="InterPro" id="IPR000073">
    <property type="entry name" value="AB_hydrolase_1"/>
</dbReference>
<evidence type="ECO:0000256" key="2">
    <source>
        <dbReference type="ARBA" id="ARBA00004496"/>
    </source>
</evidence>
<evidence type="ECO:0000256" key="1">
    <source>
        <dbReference type="ARBA" id="ARBA00001585"/>
    </source>
</evidence>
<reference evidence="12" key="1">
    <citation type="submission" date="2020-05" db="EMBL/GenBank/DDBJ databases">
        <authorList>
            <person name="Zhu T."/>
            <person name="Keshari N."/>
            <person name="Lu X."/>
        </authorList>
    </citation>
    <scope>NUCLEOTIDE SEQUENCE</scope>
    <source>
        <strain evidence="12">NK1-12</strain>
    </source>
</reference>
<evidence type="ECO:0000256" key="10">
    <source>
        <dbReference type="RuleBase" id="RU003421"/>
    </source>
</evidence>
<evidence type="ECO:0000256" key="8">
    <source>
        <dbReference type="PIRNR" id="PIRNR006431"/>
    </source>
</evidence>
<dbReference type="Pfam" id="PF00561">
    <property type="entry name" value="Abhydrolase_1"/>
    <property type="match status" value="1"/>
</dbReference>
<name>A0AA97AIA5_9CYAN</name>
<feature type="active site" description="Proton donor" evidence="9">
    <location>
        <position position="294"/>
    </location>
</feature>
<dbReference type="InterPro" id="IPR005944">
    <property type="entry name" value="Pro_iminopeptidase"/>
</dbReference>
<dbReference type="EMBL" id="CP053586">
    <property type="protein sequence ID" value="WNZ26445.1"/>
    <property type="molecule type" value="Genomic_DNA"/>
</dbReference>
<sequence length="315" mass="36127">MRELYPPIEPYQTGKLKVSELHTLHYEQAGNPGGKPVIFLHGGPGGGIDPIYRQYFDPQKWRIVLFDQRGCGQSTPHAELSQNTTWDLVSDIEKIRSQLEIDQWVVFGGSWGSTLALAYSQSHPSACRALILRGIFLLRQKELRWFYQEGASYLFPDAWEAYLQPIPPEERQDLITAYYKRLTHTDPEVRATAAQAWSVWEASTSKLFPDPNLQQRFGETQFADAFARIECHYFVNKGFFEREDQLLMQCDRIRHLPIVIVQGRYDVVCPMVSAWELHRALPEAEFIVVPDAGHSMTEPGIRSALIEATDRFAQL</sequence>
<evidence type="ECO:0000256" key="5">
    <source>
        <dbReference type="ARBA" id="ARBA00022490"/>
    </source>
</evidence>
<dbReference type="NCBIfam" id="TIGR01249">
    <property type="entry name" value="pro_imino_pep_1"/>
    <property type="match status" value="1"/>
</dbReference>
<dbReference type="PIRSF" id="PIRSF006431">
    <property type="entry name" value="Pept_S33"/>
    <property type="match status" value="1"/>
</dbReference>
<feature type="domain" description="AB hydrolase-1" evidence="11">
    <location>
        <begin position="35"/>
        <end position="296"/>
    </location>
</feature>
<gene>
    <name evidence="12" type="primary">pip</name>
    <name evidence="12" type="ORF">HJG54_05355</name>
</gene>
<accession>A0AA97AIA5</accession>
<evidence type="ECO:0000256" key="7">
    <source>
        <dbReference type="ARBA" id="ARBA00022801"/>
    </source>
</evidence>
<dbReference type="GO" id="GO:0004177">
    <property type="term" value="F:aminopeptidase activity"/>
    <property type="evidence" value="ECO:0007669"/>
    <property type="project" value="UniProtKB-UniRule"/>
</dbReference>
<feature type="active site" evidence="9">
    <location>
        <position position="266"/>
    </location>
</feature>
<dbReference type="SUPFAM" id="SSF53474">
    <property type="entry name" value="alpha/beta-Hydrolases"/>
    <property type="match status" value="1"/>
</dbReference>
<dbReference type="PANTHER" id="PTHR43722">
    <property type="entry name" value="PROLINE IMINOPEPTIDASE"/>
    <property type="match status" value="1"/>
</dbReference>
<keyword evidence="5 8" id="KW-0963">Cytoplasm</keyword>
<dbReference type="InterPro" id="IPR002410">
    <property type="entry name" value="Peptidase_S33"/>
</dbReference>
<dbReference type="EC" id="3.4.11.5" evidence="8 10"/>
<evidence type="ECO:0000256" key="4">
    <source>
        <dbReference type="ARBA" id="ARBA00022438"/>
    </source>
</evidence>
<dbReference type="RefSeq" id="WP_420717382.1">
    <property type="nucleotide sequence ID" value="NZ_CP053586.1"/>
</dbReference>
<comment type="catalytic activity">
    <reaction evidence="1 8 10">
        <text>Release of N-terminal proline from a peptide.</text>
        <dbReference type="EC" id="3.4.11.5"/>
    </reaction>
</comment>